<evidence type="ECO:0000313" key="3">
    <source>
        <dbReference type="Proteomes" id="UP000268014"/>
    </source>
</evidence>
<proteinExistence type="predicted"/>
<reference evidence="2 3" key="2">
    <citation type="submission" date="2018-11" db="EMBL/GenBank/DDBJ databases">
        <authorList>
            <consortium name="Pathogen Informatics"/>
        </authorList>
    </citation>
    <scope>NUCLEOTIDE SEQUENCE [LARGE SCALE GENOMIC DNA]</scope>
    <source>
        <strain evidence="2 3">MHpl1</strain>
    </source>
</reference>
<reference evidence="4" key="1">
    <citation type="submission" date="2017-02" db="UniProtKB">
        <authorList>
            <consortium name="WormBaseParasite"/>
        </authorList>
    </citation>
    <scope>IDENTIFICATION</scope>
</reference>
<dbReference type="AlphaFoldDB" id="A0A0N4WCH4"/>
<keyword evidence="3" id="KW-1185">Reference proteome</keyword>
<organism evidence="4">
    <name type="scientific">Haemonchus placei</name>
    <name type="common">Barber's pole worm</name>
    <dbReference type="NCBI Taxonomy" id="6290"/>
    <lineage>
        <taxon>Eukaryota</taxon>
        <taxon>Metazoa</taxon>
        <taxon>Ecdysozoa</taxon>
        <taxon>Nematoda</taxon>
        <taxon>Chromadorea</taxon>
        <taxon>Rhabditida</taxon>
        <taxon>Rhabditina</taxon>
        <taxon>Rhabditomorpha</taxon>
        <taxon>Strongyloidea</taxon>
        <taxon>Trichostrongylidae</taxon>
        <taxon>Haemonchus</taxon>
    </lineage>
</organism>
<accession>A0A0N4WCH4</accession>
<name>A0A0N4WCH4_HAEPC</name>
<dbReference type="WBParaSite" id="HPLM_0000821601-mRNA-1">
    <property type="protein sequence ID" value="HPLM_0000821601-mRNA-1"/>
    <property type="gene ID" value="HPLM_0000821601"/>
</dbReference>
<sequence>MSCRSRSICESALQFAGENTPWMILRISLLVVITVAKSLYPRSSSSEQVSGEEDLSCCVVRAFQLLFNTLSSESDDVVFLVRVAKLLTFSKVQFTSEMVSELSPSDVPVTTKHSLKDAVGSKNAQNRA</sequence>
<feature type="region of interest" description="Disordered" evidence="1">
    <location>
        <begin position="102"/>
        <end position="128"/>
    </location>
</feature>
<evidence type="ECO:0000313" key="4">
    <source>
        <dbReference type="WBParaSite" id="HPLM_0000821601-mRNA-1"/>
    </source>
</evidence>
<dbReference type="Proteomes" id="UP000268014">
    <property type="component" value="Unassembled WGS sequence"/>
</dbReference>
<protein>
    <submittedName>
        <fullName evidence="4">Secreted protein</fullName>
    </submittedName>
</protein>
<evidence type="ECO:0000313" key="2">
    <source>
        <dbReference type="EMBL" id="VDO34186.1"/>
    </source>
</evidence>
<evidence type="ECO:0000256" key="1">
    <source>
        <dbReference type="SAM" id="MobiDB-lite"/>
    </source>
</evidence>
<dbReference type="EMBL" id="UZAF01016809">
    <property type="protein sequence ID" value="VDO34186.1"/>
    <property type="molecule type" value="Genomic_DNA"/>
</dbReference>
<gene>
    <name evidence="2" type="ORF">HPLM_LOCUS8208</name>
</gene>